<dbReference type="SUPFAM" id="SSF56059">
    <property type="entry name" value="Glutathione synthetase ATP-binding domain-like"/>
    <property type="match status" value="1"/>
</dbReference>
<keyword evidence="1" id="KW-0436">Ligase</keyword>
<sequence>MQNPGLDALLNPNSIAIIGASTDPNKISGRSIHYLNTYGYSGKVYPINPKYEEVQGHRSYSSLFDIPGEVDLVLIAISAKHVIKTLNECVQKKVKACIIFSSGFAELGEEGRKIQEQISEIAKTSTMRIVGPNCQGISNLKTRSTTSFSTSFADEKLAYGSTATISQSGAVAAMAYNIQKDYGRGVKYWIATGNESDVNVQELVHYIVDDPDIKVVQAYFEDVKDGELLIEAAKKARQLKKPILALKPGKSDEAKKAASSHTGALAGEDIVFDAICQQYGIVRVDDIMELSTFPQIFELDKKIQGKKVAILTNSGGLGVMMVDKCKELGLEIAQFSEETLSKLDTILPEFAATENPIDLTAQLLNDKQLLSNAFPILMEDSQIDIILVAFSGIGKGYDIAGMINDIAKASKEGDKMLAVSWVASEKGVIEAFGEKGIPAFPDPTLMIKGVAKFADYQLRSRRDIENSTVNETAKPISLDSYARDSSNGFLSEYNSKRILKKWSLPVTKEGLANSADEAAELANAFGYPVVMKVSSEFIQHKTESGGVRLNIQNADELREAYESILQNSLQVVDRDQIEGILVQEMVQEGFEISLGLKKDPIFGPVIMVASGGIYIEVIKDFRLLVPPVTYDMAKQAVDSLAMAPLLNGVRGKAKLDVDALCRTIISFSQMIQESGDQLEEVDMNPVMVMEEGQGVRIVDALFKLKELNLIKIG</sequence>
<accession>A0A562JRA3</accession>
<dbReference type="SUPFAM" id="SSF51735">
    <property type="entry name" value="NAD(P)-binding Rossmann-fold domains"/>
    <property type="match status" value="1"/>
</dbReference>
<protein>
    <submittedName>
        <fullName evidence="7">Acetyltransferase</fullName>
    </submittedName>
</protein>
<dbReference type="EMBL" id="VLKI01000008">
    <property type="protein sequence ID" value="TWH85720.1"/>
    <property type="molecule type" value="Genomic_DNA"/>
</dbReference>
<reference evidence="7 8" key="1">
    <citation type="journal article" date="2015" name="Stand. Genomic Sci.">
        <title>Genomic Encyclopedia of Bacterial and Archaeal Type Strains, Phase III: the genomes of soil and plant-associated and newly described type strains.</title>
        <authorList>
            <person name="Whitman W.B."/>
            <person name="Woyke T."/>
            <person name="Klenk H.P."/>
            <person name="Zhou Y."/>
            <person name="Lilburn T.G."/>
            <person name="Beck B.J."/>
            <person name="De Vos P."/>
            <person name="Vandamme P."/>
            <person name="Eisen J.A."/>
            <person name="Garrity G."/>
            <person name="Hugenholtz P."/>
            <person name="Kyrpides N.C."/>
        </authorList>
    </citation>
    <scope>NUCLEOTIDE SEQUENCE [LARGE SCALE GENOMIC DNA]</scope>
    <source>
        <strain evidence="7 8">CGMCC 1.10115</strain>
    </source>
</reference>
<dbReference type="PROSITE" id="PS50975">
    <property type="entry name" value="ATP_GRASP"/>
    <property type="match status" value="1"/>
</dbReference>
<evidence type="ECO:0000313" key="8">
    <source>
        <dbReference type="Proteomes" id="UP000318667"/>
    </source>
</evidence>
<dbReference type="RefSeq" id="WP_144543233.1">
    <property type="nucleotide sequence ID" value="NZ_CBCSDC010000005.1"/>
</dbReference>
<comment type="caution">
    <text evidence="7">The sequence shown here is derived from an EMBL/GenBank/DDBJ whole genome shotgun (WGS) entry which is preliminary data.</text>
</comment>
<dbReference type="FunFam" id="3.30.1490.20:FF:000020">
    <property type="entry name" value="Protein lysine acetyltransferase"/>
    <property type="match status" value="1"/>
</dbReference>
<name>A0A562JRA3_9BACI</name>
<dbReference type="Pfam" id="PF13549">
    <property type="entry name" value="ATP-grasp_5"/>
    <property type="match status" value="1"/>
</dbReference>
<dbReference type="OrthoDB" id="9807426at2"/>
<dbReference type="InterPro" id="IPR036291">
    <property type="entry name" value="NAD(P)-bd_dom_sf"/>
</dbReference>
<proteinExistence type="inferred from homology"/>
<dbReference type="InterPro" id="IPR051538">
    <property type="entry name" value="Acyl-CoA_Synth/Transferase"/>
</dbReference>
<dbReference type="Gene3D" id="3.40.50.720">
    <property type="entry name" value="NAD(P)-binding Rossmann-like Domain"/>
    <property type="match status" value="1"/>
</dbReference>
<evidence type="ECO:0000313" key="7">
    <source>
        <dbReference type="EMBL" id="TWH85720.1"/>
    </source>
</evidence>
<organism evidence="7 8">
    <name type="scientific">Cytobacillus oceanisediminis</name>
    <dbReference type="NCBI Taxonomy" id="665099"/>
    <lineage>
        <taxon>Bacteria</taxon>
        <taxon>Bacillati</taxon>
        <taxon>Bacillota</taxon>
        <taxon>Bacilli</taxon>
        <taxon>Bacillales</taxon>
        <taxon>Bacillaceae</taxon>
        <taxon>Cytobacillus</taxon>
    </lineage>
</organism>
<evidence type="ECO:0000256" key="1">
    <source>
        <dbReference type="ARBA" id="ARBA00022598"/>
    </source>
</evidence>
<dbReference type="Proteomes" id="UP000318667">
    <property type="component" value="Unassembled WGS sequence"/>
</dbReference>
<feature type="domain" description="ATP-grasp" evidence="6">
    <location>
        <begin position="496"/>
        <end position="706"/>
    </location>
</feature>
<evidence type="ECO:0000256" key="4">
    <source>
        <dbReference type="ARBA" id="ARBA00060888"/>
    </source>
</evidence>
<keyword evidence="2 5" id="KW-0547">Nucleotide-binding</keyword>
<dbReference type="Pfam" id="PF13380">
    <property type="entry name" value="CoA_binding_2"/>
    <property type="match status" value="1"/>
</dbReference>
<dbReference type="InterPro" id="IPR013815">
    <property type="entry name" value="ATP_grasp_subdomain_1"/>
</dbReference>
<dbReference type="GO" id="GO:0016740">
    <property type="term" value="F:transferase activity"/>
    <property type="evidence" value="ECO:0007669"/>
    <property type="project" value="UniProtKB-KW"/>
</dbReference>
<dbReference type="GO" id="GO:0046872">
    <property type="term" value="F:metal ion binding"/>
    <property type="evidence" value="ECO:0007669"/>
    <property type="project" value="InterPro"/>
</dbReference>
<keyword evidence="3 5" id="KW-0067">ATP-binding</keyword>
<dbReference type="InterPro" id="IPR011761">
    <property type="entry name" value="ATP-grasp"/>
</dbReference>
<dbReference type="GO" id="GO:0005524">
    <property type="term" value="F:ATP binding"/>
    <property type="evidence" value="ECO:0007669"/>
    <property type="project" value="UniProtKB-UniRule"/>
</dbReference>
<keyword evidence="8" id="KW-1185">Reference proteome</keyword>
<dbReference type="PANTHER" id="PTHR43334:SF1">
    <property type="entry name" value="3-HYDROXYPROPIONATE--COA LIGASE [ADP-FORMING]"/>
    <property type="match status" value="1"/>
</dbReference>
<dbReference type="SUPFAM" id="SSF52210">
    <property type="entry name" value="Succinyl-CoA synthetase domains"/>
    <property type="match status" value="2"/>
</dbReference>
<keyword evidence="7" id="KW-0808">Transferase</keyword>
<dbReference type="Gene3D" id="3.40.50.261">
    <property type="entry name" value="Succinyl-CoA synthetase domains"/>
    <property type="match status" value="2"/>
</dbReference>
<evidence type="ECO:0000256" key="3">
    <source>
        <dbReference type="ARBA" id="ARBA00022840"/>
    </source>
</evidence>
<dbReference type="Pfam" id="PF13607">
    <property type="entry name" value="Succ_CoA_lig"/>
    <property type="match status" value="1"/>
</dbReference>
<dbReference type="InterPro" id="IPR003781">
    <property type="entry name" value="CoA-bd"/>
</dbReference>
<dbReference type="SMART" id="SM00881">
    <property type="entry name" value="CoA_binding"/>
    <property type="match status" value="1"/>
</dbReference>
<comment type="similarity">
    <text evidence="4">In the N-terminal section; belongs to the acetate CoA ligase alpha subunit family.</text>
</comment>
<evidence type="ECO:0000256" key="2">
    <source>
        <dbReference type="ARBA" id="ARBA00022741"/>
    </source>
</evidence>
<dbReference type="InterPro" id="IPR032875">
    <property type="entry name" value="Succ_CoA_lig_flav_dom"/>
</dbReference>
<dbReference type="PANTHER" id="PTHR43334">
    <property type="entry name" value="ACETATE--COA LIGASE [ADP-FORMING]"/>
    <property type="match status" value="1"/>
</dbReference>
<dbReference type="InterPro" id="IPR016102">
    <property type="entry name" value="Succinyl-CoA_synth-like"/>
</dbReference>
<gene>
    <name evidence="7" type="ORF">IQ19_03145</name>
</gene>
<evidence type="ECO:0000256" key="5">
    <source>
        <dbReference type="PROSITE-ProRule" id="PRU00409"/>
    </source>
</evidence>
<dbReference type="AlphaFoldDB" id="A0A562JRA3"/>
<dbReference type="GO" id="GO:0016874">
    <property type="term" value="F:ligase activity"/>
    <property type="evidence" value="ECO:0007669"/>
    <property type="project" value="UniProtKB-KW"/>
</dbReference>
<dbReference type="Gene3D" id="3.30.470.20">
    <property type="entry name" value="ATP-grasp fold, B domain"/>
    <property type="match status" value="1"/>
</dbReference>
<dbReference type="GeneID" id="65404301"/>
<dbReference type="Gene3D" id="3.30.1490.20">
    <property type="entry name" value="ATP-grasp fold, A domain"/>
    <property type="match status" value="1"/>
</dbReference>
<evidence type="ECO:0000259" key="6">
    <source>
        <dbReference type="PROSITE" id="PS50975"/>
    </source>
</evidence>